<sequence length="324" mass="35185">MEKDTVIIGGGLAGIMAAVTLTEQGSKVRILDKGRSVGGRMATRRIGEGKADHGAQFFTVRTDAFKHHVSRWEQNSWVRRWFGDDHPRYMAHDGMNRLVKELASGLEVSLETKVKAIEEGPSGFVIYGDTPGGPAEIQADRIIVTVPVPQSLQMTYPLVLNQEAEKQLKSLVYAPSYVLLVTLEGPSKVPDPGIVKSGLPASLDTVADNRQKGISDETIVSIYASGEWAEANVDLSKDEIITQLMDIGADYFDPAAVTGFQLKKWRYAEVKETHKGNGFIDAGLRHPLLFAGDAFITPEDPSSRSRVESAVLSGIAAGKHLTKG</sequence>
<name>A0A2W0H4S5_9BACI</name>
<dbReference type="InterPro" id="IPR036188">
    <property type="entry name" value="FAD/NAD-bd_sf"/>
</dbReference>
<evidence type="ECO:0000259" key="1">
    <source>
        <dbReference type="Pfam" id="PF01593"/>
    </source>
</evidence>
<evidence type="ECO:0000313" key="2">
    <source>
        <dbReference type="EMBL" id="PYZ96833.1"/>
    </source>
</evidence>
<dbReference type="EMBL" id="PDOF01000002">
    <property type="protein sequence ID" value="PYZ96833.1"/>
    <property type="molecule type" value="Genomic_DNA"/>
</dbReference>
<dbReference type="GO" id="GO:0016491">
    <property type="term" value="F:oxidoreductase activity"/>
    <property type="evidence" value="ECO:0007669"/>
    <property type="project" value="InterPro"/>
</dbReference>
<dbReference type="InterPro" id="IPR002937">
    <property type="entry name" value="Amino_oxidase"/>
</dbReference>
<dbReference type="RefSeq" id="WP_110520773.1">
    <property type="nucleotide sequence ID" value="NZ_PDOF01000002.1"/>
</dbReference>
<organism evidence="2 3">
    <name type="scientific">Alteribacter lacisalsi</name>
    <dbReference type="NCBI Taxonomy" id="2045244"/>
    <lineage>
        <taxon>Bacteria</taxon>
        <taxon>Bacillati</taxon>
        <taxon>Bacillota</taxon>
        <taxon>Bacilli</taxon>
        <taxon>Bacillales</taxon>
        <taxon>Bacillaceae</taxon>
        <taxon>Alteribacter</taxon>
    </lineage>
</organism>
<proteinExistence type="predicted"/>
<reference evidence="2 3" key="1">
    <citation type="submission" date="2017-10" db="EMBL/GenBank/DDBJ databases">
        <title>Bacillus sp. nov., a halophilic bacterium isolated from a Yangshapao Lake.</title>
        <authorList>
            <person name="Wang H."/>
        </authorList>
    </citation>
    <scope>NUCLEOTIDE SEQUENCE [LARGE SCALE GENOMIC DNA]</scope>
    <source>
        <strain evidence="2 3">YSP-3</strain>
    </source>
</reference>
<dbReference type="Pfam" id="PF13450">
    <property type="entry name" value="NAD_binding_8"/>
    <property type="match status" value="1"/>
</dbReference>
<dbReference type="SUPFAM" id="SSF51905">
    <property type="entry name" value="FAD/NAD(P)-binding domain"/>
    <property type="match status" value="1"/>
</dbReference>
<gene>
    <name evidence="2" type="ORF">CR205_14230</name>
</gene>
<dbReference type="Gene3D" id="3.90.660.10">
    <property type="match status" value="1"/>
</dbReference>
<dbReference type="Gene3D" id="3.50.50.60">
    <property type="entry name" value="FAD/NAD(P)-binding domain"/>
    <property type="match status" value="1"/>
</dbReference>
<accession>A0A2W0H4S5</accession>
<dbReference type="PANTHER" id="PTHR16128">
    <property type="entry name" value="FAD/NAD(P)-BINDING OXIDOREDUCTASE FAMILY PROTEIN"/>
    <property type="match status" value="1"/>
</dbReference>
<feature type="domain" description="Amine oxidase" evidence="1">
    <location>
        <begin position="85"/>
        <end position="317"/>
    </location>
</feature>
<dbReference type="AlphaFoldDB" id="A0A2W0H4S5"/>
<comment type="caution">
    <text evidence="2">The sequence shown here is derived from an EMBL/GenBank/DDBJ whole genome shotgun (WGS) entry which is preliminary data.</text>
</comment>
<evidence type="ECO:0000313" key="3">
    <source>
        <dbReference type="Proteomes" id="UP000248066"/>
    </source>
</evidence>
<dbReference type="PANTHER" id="PTHR16128:SF5">
    <property type="entry name" value="FAD_NAD(P)-BINDING OXIDOREDUCTASE FAMILY PROTEIN"/>
    <property type="match status" value="1"/>
</dbReference>
<dbReference type="Proteomes" id="UP000248066">
    <property type="component" value="Unassembled WGS sequence"/>
</dbReference>
<keyword evidence="3" id="KW-1185">Reference proteome</keyword>
<dbReference type="Pfam" id="PF01593">
    <property type="entry name" value="Amino_oxidase"/>
    <property type="match status" value="1"/>
</dbReference>
<dbReference type="OrthoDB" id="5792777at2"/>
<protein>
    <recommendedName>
        <fullName evidence="1">Amine oxidase domain-containing protein</fullName>
    </recommendedName>
</protein>